<dbReference type="RefSeq" id="WP_189907802.1">
    <property type="nucleotide sequence ID" value="NZ_BNBC01000065.1"/>
</dbReference>
<name>A0A919E511_9ACTN</name>
<evidence type="ECO:0000313" key="2">
    <source>
        <dbReference type="EMBL" id="GHF13630.1"/>
    </source>
</evidence>
<keyword evidence="3" id="KW-1185">Reference proteome</keyword>
<gene>
    <name evidence="2" type="ORF">GCM10014715_81520</name>
</gene>
<organism evidence="2 3">
    <name type="scientific">Streptomyces spiralis</name>
    <dbReference type="NCBI Taxonomy" id="66376"/>
    <lineage>
        <taxon>Bacteria</taxon>
        <taxon>Bacillati</taxon>
        <taxon>Actinomycetota</taxon>
        <taxon>Actinomycetes</taxon>
        <taxon>Kitasatosporales</taxon>
        <taxon>Streptomycetaceae</taxon>
        <taxon>Streptomyces</taxon>
    </lineage>
</organism>
<reference evidence="2" key="2">
    <citation type="submission" date="2020-09" db="EMBL/GenBank/DDBJ databases">
        <authorList>
            <person name="Sun Q."/>
            <person name="Ohkuma M."/>
        </authorList>
    </citation>
    <scope>NUCLEOTIDE SEQUENCE</scope>
    <source>
        <strain evidence="2">JCM 3302</strain>
    </source>
</reference>
<comment type="caution">
    <text evidence="2">The sequence shown here is derived from an EMBL/GenBank/DDBJ whole genome shotgun (WGS) entry which is preliminary data.</text>
</comment>
<dbReference type="AlphaFoldDB" id="A0A919E511"/>
<protein>
    <recommendedName>
        <fullName evidence="4">DNA primase/polymerase bifunctional N-terminal domain-containing protein</fullName>
    </recommendedName>
</protein>
<proteinExistence type="predicted"/>
<dbReference type="Proteomes" id="UP000641386">
    <property type="component" value="Unassembled WGS sequence"/>
</dbReference>
<feature type="region of interest" description="Disordered" evidence="1">
    <location>
        <begin position="1"/>
        <end position="20"/>
    </location>
</feature>
<sequence length="205" mass="22056">MSGGNSFPAPEPMEPRPGVRVHTAADRRLAVEHWLLAAHPEPKQARAEWAEHGVALLRLGTLFSAVRIPGRLIQAVAATTDPRELDTFLEDALDGGPVISDPGGNRYYALVPASVPRTWRAAVDDWSTQNVEVLGCGTYLGVPRVDAVEYRPLGTYWSVPMPSAAVLCPPLTVARLIAAAVHQLADIPEGTDGEPPRLALLRPEP</sequence>
<evidence type="ECO:0000256" key="1">
    <source>
        <dbReference type="SAM" id="MobiDB-lite"/>
    </source>
</evidence>
<evidence type="ECO:0008006" key="4">
    <source>
        <dbReference type="Google" id="ProtNLM"/>
    </source>
</evidence>
<reference evidence="2" key="1">
    <citation type="journal article" date="2014" name="Int. J. Syst. Evol. Microbiol.">
        <title>Complete genome sequence of Corynebacterium casei LMG S-19264T (=DSM 44701T), isolated from a smear-ripened cheese.</title>
        <authorList>
            <consortium name="US DOE Joint Genome Institute (JGI-PGF)"/>
            <person name="Walter F."/>
            <person name="Albersmeier A."/>
            <person name="Kalinowski J."/>
            <person name="Ruckert C."/>
        </authorList>
    </citation>
    <scope>NUCLEOTIDE SEQUENCE</scope>
    <source>
        <strain evidence="2">JCM 3302</strain>
    </source>
</reference>
<dbReference type="EMBL" id="BNBC01000065">
    <property type="protein sequence ID" value="GHF13630.1"/>
    <property type="molecule type" value="Genomic_DNA"/>
</dbReference>
<evidence type="ECO:0000313" key="3">
    <source>
        <dbReference type="Proteomes" id="UP000641386"/>
    </source>
</evidence>
<accession>A0A919E511</accession>